<proteinExistence type="predicted"/>
<evidence type="ECO:0000313" key="2">
    <source>
        <dbReference type="Proteomes" id="UP000653002"/>
    </source>
</evidence>
<comment type="caution">
    <text evidence="1">The sequence shown here is derived from an EMBL/GenBank/DDBJ whole genome shotgun (WGS) entry which is preliminary data.</text>
</comment>
<name>A0A8I0LAN1_XANCI</name>
<accession>A0A8I0LAN1</accession>
<organism evidence="1 2">
    <name type="scientific">Xanthomonas citri pv. citri</name>
    <dbReference type="NCBI Taxonomy" id="611301"/>
    <lineage>
        <taxon>Bacteria</taxon>
        <taxon>Pseudomonadati</taxon>
        <taxon>Pseudomonadota</taxon>
        <taxon>Gammaproteobacteria</taxon>
        <taxon>Lysobacterales</taxon>
        <taxon>Lysobacteraceae</taxon>
        <taxon>Xanthomonas</taxon>
    </lineage>
</organism>
<dbReference type="EMBL" id="JAABFR010000998">
    <property type="protein sequence ID" value="MBD4336943.1"/>
    <property type="molecule type" value="Genomic_DNA"/>
</dbReference>
<dbReference type="Proteomes" id="UP000653002">
    <property type="component" value="Unassembled WGS sequence"/>
</dbReference>
<feature type="non-terminal residue" evidence="1">
    <location>
        <position position="63"/>
    </location>
</feature>
<gene>
    <name evidence="1" type="ORF">GUH15_12925</name>
</gene>
<protein>
    <submittedName>
        <fullName evidence="1">Oligoendopeptidase F</fullName>
    </submittedName>
</protein>
<reference evidence="1" key="1">
    <citation type="submission" date="2020-01" db="EMBL/GenBank/DDBJ databases">
        <authorList>
            <person name="Richard D."/>
        </authorList>
    </citation>
    <scope>NUCLEOTIDE SEQUENCE</scope>
    <source>
        <strain evidence="1">JP541</strain>
    </source>
</reference>
<dbReference type="AlphaFoldDB" id="A0A8I0LAN1"/>
<sequence>MDRYKWDLRKIFKNEKEFFDAIDKIKENVKNIIKYKGKIKENLYSLLELQSQTDLLIDKVYVY</sequence>
<dbReference type="Gene3D" id="1.20.140.70">
    <property type="entry name" value="Oligopeptidase f, N-terminal domain"/>
    <property type="match status" value="1"/>
</dbReference>
<evidence type="ECO:0000313" key="1">
    <source>
        <dbReference type="EMBL" id="MBD4336943.1"/>
    </source>
</evidence>